<organism evidence="3 4">
    <name type="scientific">Flagellimonas ochracea</name>
    <dbReference type="NCBI Taxonomy" id="2696472"/>
    <lineage>
        <taxon>Bacteria</taxon>
        <taxon>Pseudomonadati</taxon>
        <taxon>Bacteroidota</taxon>
        <taxon>Flavobacteriia</taxon>
        <taxon>Flavobacteriales</taxon>
        <taxon>Flavobacteriaceae</taxon>
        <taxon>Flagellimonas</taxon>
    </lineage>
</organism>
<comment type="caution">
    <text evidence="3">The sequence shown here is derived from an EMBL/GenBank/DDBJ whole genome shotgun (WGS) entry which is preliminary data.</text>
</comment>
<dbReference type="RefSeq" id="WP_166524805.1">
    <property type="nucleotide sequence ID" value="NZ_JAAABI010000009.1"/>
</dbReference>
<evidence type="ECO:0000256" key="1">
    <source>
        <dbReference type="ARBA" id="ARBA00022441"/>
    </source>
</evidence>
<dbReference type="SUPFAM" id="SSF117281">
    <property type="entry name" value="Kelch motif"/>
    <property type="match status" value="2"/>
</dbReference>
<protein>
    <recommendedName>
        <fullName evidence="5">Galactose oxidase</fullName>
    </recommendedName>
</protein>
<dbReference type="Pfam" id="PF24681">
    <property type="entry name" value="Kelch_KLHDC2_KLHL20_DRC7"/>
    <property type="match status" value="1"/>
</dbReference>
<keyword evidence="4" id="KW-1185">Reference proteome</keyword>
<keyword evidence="2" id="KW-0677">Repeat</keyword>
<evidence type="ECO:0008006" key="5">
    <source>
        <dbReference type="Google" id="ProtNLM"/>
    </source>
</evidence>
<proteinExistence type="predicted"/>
<gene>
    <name evidence="3" type="ORF">GTQ34_15900</name>
</gene>
<evidence type="ECO:0000313" key="4">
    <source>
        <dbReference type="Proteomes" id="UP000667650"/>
    </source>
</evidence>
<dbReference type="Proteomes" id="UP000667650">
    <property type="component" value="Unassembled WGS sequence"/>
</dbReference>
<dbReference type="Gene3D" id="2.120.10.80">
    <property type="entry name" value="Kelch-type beta propeller"/>
    <property type="match status" value="2"/>
</dbReference>
<reference evidence="3" key="1">
    <citation type="submission" date="2020-01" db="EMBL/GenBank/DDBJ databases">
        <title>Muricauda ochracea sp. nov., isolated from a tidal flat of Garorim bay in Korea.</title>
        <authorList>
            <person name="Kim D."/>
            <person name="Yoo Y."/>
            <person name="Kim J.-J."/>
        </authorList>
    </citation>
    <scope>NUCLEOTIDE SEQUENCE</scope>
    <source>
        <strain evidence="3">JGD-17</strain>
    </source>
</reference>
<dbReference type="InterPro" id="IPR015915">
    <property type="entry name" value="Kelch-typ_b-propeller"/>
</dbReference>
<evidence type="ECO:0000313" key="3">
    <source>
        <dbReference type="EMBL" id="NAY93394.1"/>
    </source>
</evidence>
<evidence type="ECO:0000256" key="2">
    <source>
        <dbReference type="ARBA" id="ARBA00022737"/>
    </source>
</evidence>
<dbReference type="PANTHER" id="PTHR46228:SF2">
    <property type="entry name" value="KELCH REPEAT PROTEIN (AFU_ORTHOLOGUE AFUA_4G14350)"/>
    <property type="match status" value="1"/>
</dbReference>
<dbReference type="PANTHER" id="PTHR46228">
    <property type="entry name" value="KELCH DOMAIN-CONTAINING PROTEIN"/>
    <property type="match status" value="1"/>
</dbReference>
<dbReference type="EMBL" id="JAAABI010000009">
    <property type="protein sequence ID" value="NAY93394.1"/>
    <property type="molecule type" value="Genomic_DNA"/>
</dbReference>
<dbReference type="AlphaFoldDB" id="A0A964TEE8"/>
<accession>A0A964TEE8</accession>
<name>A0A964TEE8_9FLAO</name>
<dbReference type="PROSITE" id="PS51257">
    <property type="entry name" value="PROKAR_LIPOPROTEIN"/>
    <property type="match status" value="1"/>
</dbReference>
<keyword evidence="1" id="KW-0880">Kelch repeat</keyword>
<sequence length="315" mass="36054">MKGILVIITTIYLAISSCGPSLSKISSSGPSPRYVNNLVYDNGNICLIGGKNNENSFNDFWIWDKNQWNLSGSFPIKIWDHSYVKLGDSDIIFLFGGRTFQDEKSNLRIDLDSTWIYEDNMWSNLKIDGPENRSSHQLVFFNKLEKVVLFGGRNKDKVFGDTWIFYQNNWKLLNSTNPPKRFGHSLAYDSKSNLVYMFGGHDGVNLLNDFWSFDGDTWKKLSVPNGPSPRMAHTMQFDDRGNLVVFGGWDGSAKASDELWYYSKGKWQEIHMRKSLEGRLSGAMVFDPFKRRFFLFGGSTGFDGAFHDKTIVFKL</sequence>